<dbReference type="PRINTS" id="PR00081">
    <property type="entry name" value="GDHRDH"/>
</dbReference>
<dbReference type="EMBL" id="WEGI01000003">
    <property type="protein sequence ID" value="MQY26304.1"/>
    <property type="molecule type" value="Genomic_DNA"/>
</dbReference>
<name>A0A7K0DNC0_9NOCA</name>
<dbReference type="PANTHER" id="PTHR24322:SF736">
    <property type="entry name" value="RETINOL DEHYDROGENASE 10"/>
    <property type="match status" value="1"/>
</dbReference>
<reference evidence="4 5" key="1">
    <citation type="submission" date="2019-10" db="EMBL/GenBank/DDBJ databases">
        <title>Nocardia macrotermitis sp. nov. and Nocardia aurantia sp. nov., isolated from the gut of fungus growing-termite Macrotermes natalensis.</title>
        <authorList>
            <person name="Benndorf R."/>
            <person name="Schwitalla J."/>
            <person name="Martin K."/>
            <person name="De Beer W."/>
            <person name="Kaster A.-K."/>
            <person name="Vollmers J."/>
            <person name="Poulsen M."/>
            <person name="Beemelmanns C."/>
        </authorList>
    </citation>
    <scope>NUCLEOTIDE SEQUENCE [LARGE SCALE GENOMIC DNA]</scope>
    <source>
        <strain evidence="4 5">RB56</strain>
    </source>
</reference>
<evidence type="ECO:0000256" key="3">
    <source>
        <dbReference type="RuleBase" id="RU000363"/>
    </source>
</evidence>
<dbReference type="EC" id="1.3.1.87" evidence="4"/>
<dbReference type="OrthoDB" id="4523082at2"/>
<evidence type="ECO:0000256" key="1">
    <source>
        <dbReference type="ARBA" id="ARBA00006484"/>
    </source>
</evidence>
<dbReference type="Pfam" id="PF00106">
    <property type="entry name" value="adh_short"/>
    <property type="match status" value="1"/>
</dbReference>
<dbReference type="InterPro" id="IPR002347">
    <property type="entry name" value="SDR_fam"/>
</dbReference>
<organism evidence="4 5">
    <name type="scientific">Nocardia aurantia</name>
    <dbReference type="NCBI Taxonomy" id="2585199"/>
    <lineage>
        <taxon>Bacteria</taxon>
        <taxon>Bacillati</taxon>
        <taxon>Actinomycetota</taxon>
        <taxon>Actinomycetes</taxon>
        <taxon>Mycobacteriales</taxon>
        <taxon>Nocardiaceae</taxon>
        <taxon>Nocardia</taxon>
    </lineage>
</organism>
<gene>
    <name evidence="4" type="primary">hcaB_5</name>
    <name evidence="4" type="ORF">NRB56_18670</name>
</gene>
<dbReference type="GO" id="GO:0018498">
    <property type="term" value="F:2,3-dihydroxy-2,3-dihydro-phenylpropionate dehydrogenase activity"/>
    <property type="evidence" value="ECO:0007669"/>
    <property type="project" value="UniProtKB-EC"/>
</dbReference>
<dbReference type="RefSeq" id="WP_153340307.1">
    <property type="nucleotide sequence ID" value="NZ_WEGI01000003.1"/>
</dbReference>
<dbReference type="GO" id="GO:0016616">
    <property type="term" value="F:oxidoreductase activity, acting on the CH-OH group of donors, NAD or NADP as acceptor"/>
    <property type="evidence" value="ECO:0007669"/>
    <property type="project" value="TreeGrafter"/>
</dbReference>
<dbReference type="PROSITE" id="PS00061">
    <property type="entry name" value="ADH_SHORT"/>
    <property type="match status" value="1"/>
</dbReference>
<keyword evidence="2 4" id="KW-0560">Oxidoreductase</keyword>
<evidence type="ECO:0000256" key="2">
    <source>
        <dbReference type="ARBA" id="ARBA00023002"/>
    </source>
</evidence>
<proteinExistence type="inferred from homology"/>
<dbReference type="Proteomes" id="UP000431401">
    <property type="component" value="Unassembled WGS sequence"/>
</dbReference>
<comment type="similarity">
    <text evidence="1 3">Belongs to the short-chain dehydrogenases/reductases (SDR) family.</text>
</comment>
<dbReference type="Gene3D" id="3.40.50.720">
    <property type="entry name" value="NAD(P)-binding Rossmann-like Domain"/>
    <property type="match status" value="1"/>
</dbReference>
<dbReference type="InterPro" id="IPR036291">
    <property type="entry name" value="NAD(P)-bd_dom_sf"/>
</dbReference>
<dbReference type="AlphaFoldDB" id="A0A7K0DNC0"/>
<dbReference type="SUPFAM" id="SSF51735">
    <property type="entry name" value="NAD(P)-binding Rossmann-fold domains"/>
    <property type="match status" value="1"/>
</dbReference>
<evidence type="ECO:0000313" key="5">
    <source>
        <dbReference type="Proteomes" id="UP000431401"/>
    </source>
</evidence>
<sequence>MDSVAGATVLITGAARGLGKSFAQRAVAERAAHVVLWDIDAAALAGTAAELTAAGVSRIHRHVVDLSDPQAIAAAAETVHAEIGTVDILVNNAGVVHGNRYFWETSDRAEIERTMAINALAPMRVALEFLPAMVAGGRPARLLTIASSAALVSNPRMSVYAASKWAALGWSDSVRLELEQSGNGHVRVTTVCPTYIDTGMFEGAKGFLFTPVLRQEQVTDTAWREMKKGTPLVVLPWTSRLNRAISGLLPVKVRDRYLNAVGVYHSMDEFTGRAV</sequence>
<dbReference type="PANTHER" id="PTHR24322">
    <property type="entry name" value="PKSB"/>
    <property type="match status" value="1"/>
</dbReference>
<dbReference type="InterPro" id="IPR020904">
    <property type="entry name" value="Sc_DH/Rdtase_CS"/>
</dbReference>
<keyword evidence="5" id="KW-1185">Reference proteome</keyword>
<accession>A0A7K0DNC0</accession>
<evidence type="ECO:0000313" key="4">
    <source>
        <dbReference type="EMBL" id="MQY26304.1"/>
    </source>
</evidence>
<protein>
    <submittedName>
        <fullName evidence="4">3-phenylpropionate-dihydrodiol/cinnamic acid-dihydrodiol dehydrogenase</fullName>
        <ecNumber evidence="4">1.3.1.87</ecNumber>
    </submittedName>
</protein>
<comment type="caution">
    <text evidence="4">The sequence shown here is derived from an EMBL/GenBank/DDBJ whole genome shotgun (WGS) entry which is preliminary data.</text>
</comment>
<dbReference type="PRINTS" id="PR00080">
    <property type="entry name" value="SDRFAMILY"/>
</dbReference>